<dbReference type="SUPFAM" id="SSF116726">
    <property type="entry name" value="TrkA C-terminal domain-like"/>
    <property type="match status" value="2"/>
</dbReference>
<feature type="domain" description="RCK N-terminal" evidence="7">
    <location>
        <begin position="1"/>
        <end position="123"/>
    </location>
</feature>
<dbReference type="PANTHER" id="PTHR43833:SF5">
    <property type="entry name" value="TRK SYSTEM POTASSIUM UPTAKE PROTEIN TRKA"/>
    <property type="match status" value="1"/>
</dbReference>
<dbReference type="RefSeq" id="WP_281833328.1">
    <property type="nucleotide sequence ID" value="NZ_BSDY01000002.1"/>
</dbReference>
<gene>
    <name evidence="9" type="primary">trkA</name>
    <name evidence="9" type="ORF">PM10SUCC1_05970</name>
</gene>
<dbReference type="GO" id="GO:0005886">
    <property type="term" value="C:plasma membrane"/>
    <property type="evidence" value="ECO:0007669"/>
    <property type="project" value="InterPro"/>
</dbReference>
<sequence length="452" mass="50121">MNIVIAGGGDVGIKIAQKLIYEGYNVTLIEREGNLINMLKNKLDAMIIKGDATDVATLQRADILNATLFIAVTSTDTDNLVACSLVRRMCGSTISIASKINEYNQFFSHKEVSPKDFGIDATITPWELTVKKVIELIHNPDIFEVANYAGSMAQMVGVKVGKDFPYSSTPLFEVALKDSMLTRIRLVAIQREGDIIIPRGESRIYPNDKLYFVGKTDVVKEVVKKYFSLNISLDNIIITGGNKKVVKLAKLLAKLKRTVTIIEEDKRRCRELSAHLEDALVINGLATDRNLLDELKMEDSCVVNMSNDDEYNILSSFMAKKYGASKTICMIKHSSIVSVINNLAPIDTVFSPHALTVGETLKLTRKDDLFSVSPFTEIEAETIGINITEELSILGIPLKSIPLPPKTIIGVIIRGEEVIIPTGEDTVMLGDRIVIFLLSSEIYEVKRMFSKR</sequence>
<dbReference type="InterPro" id="IPR050721">
    <property type="entry name" value="Trk_Ktr_HKT_K-transport"/>
</dbReference>
<dbReference type="InterPro" id="IPR036291">
    <property type="entry name" value="NAD(P)-bd_dom_sf"/>
</dbReference>
<dbReference type="PROSITE" id="PS51202">
    <property type="entry name" value="RCK_C"/>
    <property type="match status" value="2"/>
</dbReference>
<proteinExistence type="predicted"/>
<evidence type="ECO:0000313" key="9">
    <source>
        <dbReference type="EMBL" id="GLI55082.1"/>
    </source>
</evidence>
<dbReference type="PRINTS" id="PR00335">
    <property type="entry name" value="KUPTAKETRKA"/>
</dbReference>
<feature type="domain" description="RCK C-terminal" evidence="8">
    <location>
        <begin position="143"/>
        <end position="228"/>
    </location>
</feature>
<dbReference type="Pfam" id="PF02254">
    <property type="entry name" value="TrkA_N"/>
    <property type="match status" value="2"/>
</dbReference>
<dbReference type="EMBL" id="BSDY01000002">
    <property type="protein sequence ID" value="GLI55082.1"/>
    <property type="molecule type" value="Genomic_DNA"/>
</dbReference>
<dbReference type="InterPro" id="IPR036721">
    <property type="entry name" value="RCK_C_sf"/>
</dbReference>
<dbReference type="Pfam" id="PF02080">
    <property type="entry name" value="TrkA_C"/>
    <property type="match status" value="2"/>
</dbReference>
<evidence type="ECO:0000256" key="5">
    <source>
        <dbReference type="ARBA" id="ARBA00023027"/>
    </source>
</evidence>
<evidence type="ECO:0000259" key="8">
    <source>
        <dbReference type="PROSITE" id="PS51202"/>
    </source>
</evidence>
<dbReference type="PANTHER" id="PTHR43833">
    <property type="entry name" value="POTASSIUM CHANNEL PROTEIN 2-RELATED-RELATED"/>
    <property type="match status" value="1"/>
</dbReference>
<protein>
    <recommendedName>
        <fullName evidence="1">Trk system potassium uptake protein TrkA</fullName>
    </recommendedName>
</protein>
<dbReference type="Proteomes" id="UP001144471">
    <property type="component" value="Unassembled WGS sequence"/>
</dbReference>
<evidence type="ECO:0000256" key="4">
    <source>
        <dbReference type="ARBA" id="ARBA00022958"/>
    </source>
</evidence>
<dbReference type="PROSITE" id="PS51201">
    <property type="entry name" value="RCK_N"/>
    <property type="match status" value="1"/>
</dbReference>
<keyword evidence="3" id="KW-0633">Potassium transport</keyword>
<accession>A0A9W6LLW8</accession>
<dbReference type="Gene3D" id="3.30.70.1450">
    <property type="entry name" value="Regulator of K+ conductance, C-terminal domain"/>
    <property type="match status" value="2"/>
</dbReference>
<keyword evidence="10" id="KW-1185">Reference proteome</keyword>
<reference evidence="9" key="1">
    <citation type="submission" date="2022-12" db="EMBL/GenBank/DDBJ databases">
        <title>Reference genome sequencing for broad-spectrum identification of bacterial and archaeal isolates by mass spectrometry.</title>
        <authorList>
            <person name="Sekiguchi Y."/>
            <person name="Tourlousse D.M."/>
        </authorList>
    </citation>
    <scope>NUCLEOTIDE SEQUENCE</scope>
    <source>
        <strain evidence="9">10succ1</strain>
    </source>
</reference>
<dbReference type="InterPro" id="IPR006036">
    <property type="entry name" value="K_uptake_TrkA"/>
</dbReference>
<evidence type="ECO:0000313" key="10">
    <source>
        <dbReference type="Proteomes" id="UP001144471"/>
    </source>
</evidence>
<dbReference type="SUPFAM" id="SSF51735">
    <property type="entry name" value="NAD(P)-binding Rossmann-fold domains"/>
    <property type="match status" value="2"/>
</dbReference>
<feature type="domain" description="RCK C-terminal" evidence="8">
    <location>
        <begin position="370"/>
        <end position="451"/>
    </location>
</feature>
<dbReference type="NCBIfam" id="NF007039">
    <property type="entry name" value="PRK09496.3-2"/>
    <property type="match status" value="1"/>
</dbReference>
<dbReference type="InterPro" id="IPR006037">
    <property type="entry name" value="RCK_C"/>
</dbReference>
<dbReference type="InterPro" id="IPR003148">
    <property type="entry name" value="RCK_N"/>
</dbReference>
<keyword evidence="5" id="KW-0520">NAD</keyword>
<keyword evidence="4" id="KW-0630">Potassium</keyword>
<keyword evidence="2" id="KW-0813">Transport</keyword>
<dbReference type="Gene3D" id="3.40.50.720">
    <property type="entry name" value="NAD(P)-binding Rossmann-like Domain"/>
    <property type="match status" value="2"/>
</dbReference>
<evidence type="ECO:0000259" key="7">
    <source>
        <dbReference type="PROSITE" id="PS51201"/>
    </source>
</evidence>
<evidence type="ECO:0000256" key="6">
    <source>
        <dbReference type="ARBA" id="ARBA00023065"/>
    </source>
</evidence>
<comment type="caution">
    <text evidence="9">The sequence shown here is derived from an EMBL/GenBank/DDBJ whole genome shotgun (WGS) entry which is preliminary data.</text>
</comment>
<dbReference type="AlphaFoldDB" id="A0A9W6LLW8"/>
<evidence type="ECO:0000256" key="1">
    <source>
        <dbReference type="ARBA" id="ARBA00017378"/>
    </source>
</evidence>
<evidence type="ECO:0000256" key="2">
    <source>
        <dbReference type="ARBA" id="ARBA00022448"/>
    </source>
</evidence>
<name>A0A9W6LLW8_9FUSO</name>
<organism evidence="9 10">
    <name type="scientific">Propionigenium maris DSM 9537</name>
    <dbReference type="NCBI Taxonomy" id="1123000"/>
    <lineage>
        <taxon>Bacteria</taxon>
        <taxon>Fusobacteriati</taxon>
        <taxon>Fusobacteriota</taxon>
        <taxon>Fusobacteriia</taxon>
        <taxon>Fusobacteriales</taxon>
        <taxon>Fusobacteriaceae</taxon>
        <taxon>Propionigenium</taxon>
    </lineage>
</organism>
<keyword evidence="6" id="KW-0406">Ion transport</keyword>
<dbReference type="GO" id="GO:0015079">
    <property type="term" value="F:potassium ion transmembrane transporter activity"/>
    <property type="evidence" value="ECO:0007669"/>
    <property type="project" value="InterPro"/>
</dbReference>
<evidence type="ECO:0000256" key="3">
    <source>
        <dbReference type="ARBA" id="ARBA00022538"/>
    </source>
</evidence>